<evidence type="ECO:0000259" key="8">
    <source>
        <dbReference type="SMART" id="SM00014"/>
    </source>
</evidence>
<dbReference type="Pfam" id="PF01569">
    <property type="entry name" value="PAP2"/>
    <property type="match status" value="1"/>
</dbReference>
<dbReference type="SMART" id="SM00014">
    <property type="entry name" value="acidPPc"/>
    <property type="match status" value="1"/>
</dbReference>
<reference evidence="9" key="1">
    <citation type="submission" date="2023-06" db="EMBL/GenBank/DDBJ databases">
        <title>Cytophagales bacterium Strain LB-30, isolated from soil.</title>
        <authorList>
            <person name="Liu B."/>
        </authorList>
    </citation>
    <scope>NUCLEOTIDE SEQUENCE</scope>
    <source>
        <strain evidence="9">LB-30</strain>
    </source>
</reference>
<feature type="domain" description="Phosphatidic acid phosphatase type 2/haloperoxidase" evidence="8">
    <location>
        <begin position="70"/>
        <end position="188"/>
    </location>
</feature>
<evidence type="ECO:0000256" key="5">
    <source>
        <dbReference type="ARBA" id="ARBA00022989"/>
    </source>
</evidence>
<feature type="transmembrane region" description="Helical" evidence="7">
    <location>
        <begin position="6"/>
        <end position="22"/>
    </location>
</feature>
<evidence type="ECO:0000313" key="9">
    <source>
        <dbReference type="EMBL" id="MDN4164056.1"/>
    </source>
</evidence>
<organism evidence="9 10">
    <name type="scientific">Shiella aurantiaca</name>
    <dbReference type="NCBI Taxonomy" id="3058365"/>
    <lineage>
        <taxon>Bacteria</taxon>
        <taxon>Pseudomonadati</taxon>
        <taxon>Bacteroidota</taxon>
        <taxon>Cytophagia</taxon>
        <taxon>Cytophagales</taxon>
        <taxon>Shiellaceae</taxon>
        <taxon>Shiella</taxon>
    </lineage>
</organism>
<keyword evidence="4" id="KW-0378">Hydrolase</keyword>
<dbReference type="InterPro" id="IPR000326">
    <property type="entry name" value="PAP2/HPO"/>
</dbReference>
<keyword evidence="3 7" id="KW-0812">Transmembrane</keyword>
<evidence type="ECO:0000256" key="6">
    <source>
        <dbReference type="ARBA" id="ARBA00023136"/>
    </source>
</evidence>
<dbReference type="Proteomes" id="UP001168552">
    <property type="component" value="Unassembled WGS sequence"/>
</dbReference>
<proteinExistence type="predicted"/>
<evidence type="ECO:0000256" key="3">
    <source>
        <dbReference type="ARBA" id="ARBA00022692"/>
    </source>
</evidence>
<gene>
    <name evidence="9" type="ORF">QWY31_01015</name>
</gene>
<dbReference type="RefSeq" id="WP_320002583.1">
    <property type="nucleotide sequence ID" value="NZ_JAUHJS010000001.1"/>
</dbReference>
<dbReference type="PANTHER" id="PTHR14969">
    <property type="entry name" value="SPHINGOSINE-1-PHOSPHATE PHOSPHOHYDROLASE"/>
    <property type="match status" value="1"/>
</dbReference>
<keyword evidence="10" id="KW-1185">Reference proteome</keyword>
<evidence type="ECO:0000313" key="10">
    <source>
        <dbReference type="Proteomes" id="UP001168552"/>
    </source>
</evidence>
<feature type="transmembrane region" description="Helical" evidence="7">
    <location>
        <begin position="173"/>
        <end position="191"/>
    </location>
</feature>
<comment type="caution">
    <text evidence="9">The sequence shown here is derived from an EMBL/GenBank/DDBJ whole genome shotgun (WGS) entry which is preliminary data.</text>
</comment>
<sequence length="211" mass="24088">MNKNLFYIYLFCFLILGILASFPKGDLELLINQLYIDGLGQFFKYWTHLGDGLVYVAIMLFFLAYHYYRAILTATVIIVQTIFVQIMKRWIFDAPRPKAFFADMPNVELNFVEGVKVHTAHSFPSGHTASAFAIATLFSVLIGKHKWSMLLAIMALLVAFSRVYIMQHFFQDVFVGAVIGFLSVFLSQWILRKAAPGWEANAKLQRGLLSK</sequence>
<feature type="transmembrane region" description="Helical" evidence="7">
    <location>
        <begin position="70"/>
        <end position="87"/>
    </location>
</feature>
<dbReference type="InterPro" id="IPR036938">
    <property type="entry name" value="PAP2/HPO_sf"/>
</dbReference>
<keyword evidence="5 7" id="KW-1133">Transmembrane helix</keyword>
<dbReference type="EMBL" id="JAUHJS010000001">
    <property type="protein sequence ID" value="MDN4164056.1"/>
    <property type="molecule type" value="Genomic_DNA"/>
</dbReference>
<feature type="transmembrane region" description="Helical" evidence="7">
    <location>
        <begin position="147"/>
        <end position="167"/>
    </location>
</feature>
<accession>A0ABT8F0T2</accession>
<dbReference type="PANTHER" id="PTHR14969:SF62">
    <property type="entry name" value="DECAPRENYLPHOSPHORYL-5-PHOSPHORIBOSE PHOSPHATASE RV3807C-RELATED"/>
    <property type="match status" value="1"/>
</dbReference>
<dbReference type="Gene3D" id="1.20.144.10">
    <property type="entry name" value="Phosphatidic acid phosphatase type 2/haloperoxidase"/>
    <property type="match status" value="1"/>
</dbReference>
<dbReference type="SUPFAM" id="SSF48317">
    <property type="entry name" value="Acid phosphatase/Vanadium-dependent haloperoxidase"/>
    <property type="match status" value="1"/>
</dbReference>
<keyword evidence="6 7" id="KW-0472">Membrane</keyword>
<evidence type="ECO:0000256" key="1">
    <source>
        <dbReference type="ARBA" id="ARBA00004651"/>
    </source>
</evidence>
<evidence type="ECO:0000256" key="2">
    <source>
        <dbReference type="ARBA" id="ARBA00022475"/>
    </source>
</evidence>
<feature type="transmembrane region" description="Helical" evidence="7">
    <location>
        <begin position="43"/>
        <end position="64"/>
    </location>
</feature>
<evidence type="ECO:0000256" key="4">
    <source>
        <dbReference type="ARBA" id="ARBA00022801"/>
    </source>
</evidence>
<name>A0ABT8F0T2_9BACT</name>
<protein>
    <submittedName>
        <fullName evidence="9">Phosphatase PAP2 family protein</fullName>
    </submittedName>
</protein>
<keyword evidence="2" id="KW-1003">Cell membrane</keyword>
<evidence type="ECO:0000256" key="7">
    <source>
        <dbReference type="SAM" id="Phobius"/>
    </source>
</evidence>
<comment type="subcellular location">
    <subcellularLocation>
        <location evidence="1">Cell membrane</location>
        <topology evidence="1">Multi-pass membrane protein</topology>
    </subcellularLocation>
</comment>